<evidence type="ECO:0000256" key="1">
    <source>
        <dbReference type="ARBA" id="ARBA00022722"/>
    </source>
</evidence>
<keyword evidence="1" id="KW-0540">Nuclease</keyword>
<dbReference type="RefSeq" id="WP_213428455.1">
    <property type="nucleotide sequence ID" value="NZ_AP031286.1"/>
</dbReference>
<evidence type="ECO:0000313" key="7">
    <source>
        <dbReference type="Proteomes" id="UP001154322"/>
    </source>
</evidence>
<feature type="domain" description="HNH" evidence="5">
    <location>
        <begin position="70"/>
        <end position="117"/>
    </location>
</feature>
<dbReference type="InterPro" id="IPR002711">
    <property type="entry name" value="HNH"/>
</dbReference>
<dbReference type="InterPro" id="IPR003615">
    <property type="entry name" value="HNH_nuc"/>
</dbReference>
<keyword evidence="2" id="KW-0378">Hydrolase</keyword>
<evidence type="ECO:0000256" key="2">
    <source>
        <dbReference type="ARBA" id="ARBA00022801"/>
    </source>
</evidence>
<dbReference type="CDD" id="cd00085">
    <property type="entry name" value="HNHc"/>
    <property type="match status" value="1"/>
</dbReference>
<evidence type="ECO:0000313" key="6">
    <source>
        <dbReference type="EMBL" id="CAH8248607.1"/>
    </source>
</evidence>
<reference evidence="6" key="1">
    <citation type="submission" date="2022-06" db="EMBL/GenBank/DDBJ databases">
        <authorList>
            <person name="Dietemann V."/>
            <person name="Ory F."/>
            <person name="Dainat B."/>
            <person name="Oberhansli S."/>
        </authorList>
    </citation>
    <scope>NUCLEOTIDE SEQUENCE</scope>
    <source>
        <strain evidence="6">Ena-SAMPLE-TAB-26-04-2022-14:26:32:270-5432</strain>
    </source>
</reference>
<keyword evidence="6" id="KW-0255">Endonuclease</keyword>
<organism evidence="6 7">
    <name type="scientific">Paenibacillus melissococcoides</name>
    <dbReference type="NCBI Taxonomy" id="2912268"/>
    <lineage>
        <taxon>Bacteria</taxon>
        <taxon>Bacillati</taxon>
        <taxon>Bacillota</taxon>
        <taxon>Bacilli</taxon>
        <taxon>Bacillales</taxon>
        <taxon>Paenibacillaceae</taxon>
        <taxon>Paenibacillus</taxon>
    </lineage>
</organism>
<dbReference type="Proteomes" id="UP001154322">
    <property type="component" value="Unassembled WGS sequence"/>
</dbReference>
<evidence type="ECO:0000256" key="4">
    <source>
        <dbReference type="ARBA" id="ARBA00040194"/>
    </source>
</evidence>
<protein>
    <recommendedName>
        <fullName evidence="4">Putative HNH nuclease YajD</fullName>
    </recommendedName>
</protein>
<proteinExistence type="inferred from homology"/>
<comment type="caution">
    <text evidence="6">The sequence shown here is derived from an EMBL/GenBank/DDBJ whole genome shotgun (WGS) entry which is preliminary data.</text>
</comment>
<accession>A0ABM9G9Z4</accession>
<dbReference type="Pfam" id="PF01844">
    <property type="entry name" value="HNH"/>
    <property type="match status" value="1"/>
</dbReference>
<dbReference type="EMBL" id="CALYLO010000012">
    <property type="protein sequence ID" value="CAH8248607.1"/>
    <property type="molecule type" value="Genomic_DNA"/>
</dbReference>
<gene>
    <name evidence="6" type="ORF">WJ0W_005791</name>
</gene>
<dbReference type="GO" id="GO:0004519">
    <property type="term" value="F:endonuclease activity"/>
    <property type="evidence" value="ECO:0007669"/>
    <property type="project" value="UniProtKB-KW"/>
</dbReference>
<dbReference type="PANTHER" id="PTHR41286:SF1">
    <property type="entry name" value="HNH NUCLEASE YAJD-RELATED"/>
    <property type="match status" value="1"/>
</dbReference>
<name>A0ABM9G9Z4_9BACL</name>
<dbReference type="PANTHER" id="PTHR41286">
    <property type="entry name" value="HNH NUCLEASE YAJD-RELATED"/>
    <property type="match status" value="1"/>
</dbReference>
<comment type="similarity">
    <text evidence="3">Belongs to the HNH nuclease family.</text>
</comment>
<evidence type="ECO:0000259" key="5">
    <source>
        <dbReference type="Pfam" id="PF01844"/>
    </source>
</evidence>
<sequence>MGCISVGLLPKKPCKKPGCSELTRKGFCTQHASLARRYDRFRESSSKRGYGHRWRKYREHYLALHPLCVCDECQRKELPLPANVVDHIKPHKGDYNLFWDPENHQAMNKRCHDRKTAKEDGGFGHGLYNDYY</sequence>
<evidence type="ECO:0000256" key="3">
    <source>
        <dbReference type="ARBA" id="ARBA00038412"/>
    </source>
</evidence>
<keyword evidence="7" id="KW-1185">Reference proteome</keyword>